<feature type="region of interest" description="Disordered" evidence="5">
    <location>
        <begin position="493"/>
        <end position="520"/>
    </location>
</feature>
<dbReference type="Gene3D" id="1.10.8.60">
    <property type="match status" value="1"/>
</dbReference>
<gene>
    <name evidence="7" type="ORF">D0C37_22065</name>
</gene>
<evidence type="ECO:0000256" key="5">
    <source>
        <dbReference type="SAM" id="MobiDB-lite"/>
    </source>
</evidence>
<evidence type="ECO:0000313" key="7">
    <source>
        <dbReference type="EMBL" id="AXQ57026.1"/>
    </source>
</evidence>
<dbReference type="PANTHER" id="PTHR42960:SF1">
    <property type="entry name" value="YCF46 PROTEIN"/>
    <property type="match status" value="1"/>
</dbReference>
<dbReference type="RefSeq" id="WP_117350102.1">
    <property type="nucleotide sequence ID" value="NZ_CP031742.1"/>
</dbReference>
<dbReference type="SMART" id="SM00382">
    <property type="entry name" value="AAA"/>
    <property type="match status" value="1"/>
</dbReference>
<dbReference type="InterPro" id="IPR003593">
    <property type="entry name" value="AAA+_ATPase"/>
</dbReference>
<comment type="similarity">
    <text evidence="3">Belongs to the AAA ATPase family. Highly divergent.</text>
</comment>
<dbReference type="Proteomes" id="UP000259636">
    <property type="component" value="Chromosome"/>
</dbReference>
<evidence type="ECO:0000256" key="2">
    <source>
        <dbReference type="ARBA" id="ARBA00022840"/>
    </source>
</evidence>
<name>A0A385DFH5_9ACTN</name>
<keyword evidence="2" id="KW-0067">ATP-binding</keyword>
<feature type="compositionally biased region" description="Basic residues" evidence="5">
    <location>
        <begin position="510"/>
        <end position="520"/>
    </location>
</feature>
<evidence type="ECO:0000259" key="6">
    <source>
        <dbReference type="SMART" id="SM00382"/>
    </source>
</evidence>
<evidence type="ECO:0000313" key="8">
    <source>
        <dbReference type="Proteomes" id="UP000259636"/>
    </source>
</evidence>
<dbReference type="InterPro" id="IPR003959">
    <property type="entry name" value="ATPase_AAA_core"/>
</dbReference>
<organism evidence="7 8">
    <name type="scientific">Streptomyces koyangensis</name>
    <dbReference type="NCBI Taxonomy" id="188770"/>
    <lineage>
        <taxon>Bacteria</taxon>
        <taxon>Bacillati</taxon>
        <taxon>Actinomycetota</taxon>
        <taxon>Actinomycetes</taxon>
        <taxon>Kitasatosporales</taxon>
        <taxon>Streptomycetaceae</taxon>
        <taxon>Streptomyces</taxon>
        <taxon>Streptomyces aurantiacus group</taxon>
    </lineage>
</organism>
<dbReference type="GeneID" id="300116834"/>
<dbReference type="EMBL" id="CP031742">
    <property type="protein sequence ID" value="AXQ57026.1"/>
    <property type="molecule type" value="Genomic_DNA"/>
</dbReference>
<sequence length="520" mass="57799">MPNYRESLGHLESFVSARVPLIALRTMEQQRALRLLREIASSPRRGSLPFTLYTRATGLRDLRTNAAVLEDRSLTGAMDYAASQFAGRTNATVVFVEPEELEDDSAYTRHFAELARLADENMGSVVLVTDTPVWSGLQRLGMTLQLDLPDEEERYEIISGFLTDHRDVIPIAWTEQDVRRAAEFLSGTTEGECVNLMATVAAKGAIEPDDVLGLARAKDRIFSDLTGLEKVPLGEGEYSIGGLTSLRKWLRRKEQLLHEDLRGTGLRPPRGVMLVGVPGCGKSLSAKAIASEWRLPLYRLDMASIQGKYLGESEGRFREALAMADRVAPCVLWIDEIEKGLAGKDDINGVQQRIIGQFLYWLQESSSRAFVVATANDIRSLPPELLRKGRFNELFFVDLPDAEDRREIIQLYHRRYLGRPAEPHELDQLADLSEGFAGSDIEAALHEAGEEAHLQGGLDRLPPGLVSDTFANTVPLSRTNPEQIEEIRAWGRERALPAGRGGSTGEGRQPARRRIVFADD</sequence>
<accession>A0A385DFH5</accession>
<dbReference type="Gene3D" id="3.40.50.300">
    <property type="entry name" value="P-loop containing nucleotide triphosphate hydrolases"/>
    <property type="match status" value="1"/>
</dbReference>
<protein>
    <recommendedName>
        <fullName evidence="4">Uncharacterized AAA domain-containing protein ycf46</fullName>
    </recommendedName>
</protein>
<keyword evidence="1" id="KW-0547">Nucleotide-binding</keyword>
<reference evidence="7 8" key="1">
    <citation type="submission" date="2018-08" db="EMBL/GenBank/DDBJ databases">
        <authorList>
            <person name="Ferrada E.E."/>
            <person name="Latorre B.A."/>
        </authorList>
    </citation>
    <scope>NUCLEOTIDE SEQUENCE [LARGE SCALE GENOMIC DNA]</scope>
    <source>
        <strain evidence="7 8">VK-A60T</strain>
    </source>
</reference>
<dbReference type="Pfam" id="PF00004">
    <property type="entry name" value="AAA"/>
    <property type="match status" value="1"/>
</dbReference>
<dbReference type="GO" id="GO:0005524">
    <property type="term" value="F:ATP binding"/>
    <property type="evidence" value="ECO:0007669"/>
    <property type="project" value="UniProtKB-KW"/>
</dbReference>
<dbReference type="SUPFAM" id="SSF52540">
    <property type="entry name" value="P-loop containing nucleoside triphosphate hydrolases"/>
    <property type="match status" value="1"/>
</dbReference>
<dbReference type="KEGG" id="sky:D0C37_22065"/>
<dbReference type="InterPro" id="IPR052381">
    <property type="entry name" value="AAA_domain_protein"/>
</dbReference>
<dbReference type="GO" id="GO:0016887">
    <property type="term" value="F:ATP hydrolysis activity"/>
    <property type="evidence" value="ECO:0007669"/>
    <property type="project" value="InterPro"/>
</dbReference>
<feature type="domain" description="AAA+ ATPase" evidence="6">
    <location>
        <begin position="268"/>
        <end position="401"/>
    </location>
</feature>
<evidence type="ECO:0000256" key="1">
    <source>
        <dbReference type="ARBA" id="ARBA00022741"/>
    </source>
</evidence>
<evidence type="ECO:0000256" key="4">
    <source>
        <dbReference type="ARBA" id="ARBA00040480"/>
    </source>
</evidence>
<dbReference type="PANTHER" id="PTHR42960">
    <property type="entry name" value="YCF46 PROTEIN"/>
    <property type="match status" value="1"/>
</dbReference>
<evidence type="ECO:0000256" key="3">
    <source>
        <dbReference type="ARBA" id="ARBA00038088"/>
    </source>
</evidence>
<proteinExistence type="inferred from homology"/>
<dbReference type="InterPro" id="IPR027417">
    <property type="entry name" value="P-loop_NTPase"/>
</dbReference>
<dbReference type="AlphaFoldDB" id="A0A385DFH5"/>